<feature type="region of interest" description="Disordered" evidence="2">
    <location>
        <begin position="1"/>
        <end position="24"/>
    </location>
</feature>
<proteinExistence type="predicted"/>
<dbReference type="AlphaFoldDB" id="A0A7S3YM73"/>
<organism evidence="3">
    <name type="scientific">Lotharella globosa</name>
    <dbReference type="NCBI Taxonomy" id="91324"/>
    <lineage>
        <taxon>Eukaryota</taxon>
        <taxon>Sar</taxon>
        <taxon>Rhizaria</taxon>
        <taxon>Cercozoa</taxon>
        <taxon>Chlorarachniophyceae</taxon>
        <taxon>Lotharella</taxon>
    </lineage>
</organism>
<feature type="region of interest" description="Disordered" evidence="2">
    <location>
        <begin position="368"/>
        <end position="389"/>
    </location>
</feature>
<evidence type="ECO:0000313" key="3">
    <source>
        <dbReference type="EMBL" id="CAE0656037.1"/>
    </source>
</evidence>
<evidence type="ECO:0000256" key="1">
    <source>
        <dbReference type="SAM" id="Coils"/>
    </source>
</evidence>
<reference evidence="3" key="1">
    <citation type="submission" date="2021-01" db="EMBL/GenBank/DDBJ databases">
        <authorList>
            <person name="Corre E."/>
            <person name="Pelletier E."/>
            <person name="Niang G."/>
            <person name="Scheremetjew M."/>
            <person name="Finn R."/>
            <person name="Kale V."/>
            <person name="Holt S."/>
            <person name="Cochrane G."/>
            <person name="Meng A."/>
            <person name="Brown T."/>
            <person name="Cohen L."/>
        </authorList>
    </citation>
    <scope>NUCLEOTIDE SEQUENCE</scope>
    <source>
        <strain evidence="3">CCCM811</strain>
    </source>
</reference>
<keyword evidence="1" id="KW-0175">Coiled coil</keyword>
<protein>
    <submittedName>
        <fullName evidence="3">Uncharacterized protein</fullName>
    </submittedName>
</protein>
<evidence type="ECO:0000256" key="2">
    <source>
        <dbReference type="SAM" id="MobiDB-lite"/>
    </source>
</evidence>
<gene>
    <name evidence="3" type="ORF">LGLO00237_LOCUS7900</name>
</gene>
<accession>A0A7S3YM73</accession>
<feature type="compositionally biased region" description="Basic and acidic residues" evidence="2">
    <location>
        <begin position="372"/>
        <end position="383"/>
    </location>
</feature>
<feature type="coiled-coil region" evidence="1">
    <location>
        <begin position="146"/>
        <end position="173"/>
    </location>
</feature>
<sequence length="483" mass="53494">MSNLSSFGNVDLGQAEKPPRFSFESKLDLPPDFPGLDDGGYPLQRDFSNYSGSMPLRTREVSTYSDIQPPTPTSADPHSSLMFTAKDRSHMLFHCDLPQHDVLILQALKAFVVSGLTSFCSTREWSWMSGTGIPAGSPLCENRGQIPEHLRDKKDLEAERKRRERQLQKLKNGTPRLHSLIDEENRTSQNSKMGDMVVGFLNDDSPAANMRTMTSSPMFPHLAPNPGASVPQFPGVQQNTNVAHPATGVFPQHPLAASATPVTVEQKHVEIPEESHEDQLAALAAKVSPELFSQIVKLQSLQIPEGGQIDDPNAGFSLTRDCAVFDENELGFLREHQELYYQMKKLESLQIPDSSDKPKTNVNFKATRARSFKAEPSRGKRQPESLTIDSGSLGLDEAQLRYLKANGHKLNVEIPKGNKRVQEKVTPVQDAKHAQGRPVLVNGQIEKRIGSAQMNRQRGRSHNQRAANLGRNGSPTQNECSIQ</sequence>
<feature type="compositionally biased region" description="Polar residues" evidence="2">
    <location>
        <begin position="471"/>
        <end position="483"/>
    </location>
</feature>
<dbReference type="EMBL" id="HBIV01010546">
    <property type="protein sequence ID" value="CAE0656037.1"/>
    <property type="molecule type" value="Transcribed_RNA"/>
</dbReference>
<name>A0A7S3YM73_9EUKA</name>
<feature type="region of interest" description="Disordered" evidence="2">
    <location>
        <begin position="450"/>
        <end position="483"/>
    </location>
</feature>